<dbReference type="InterPro" id="IPR037396">
    <property type="entry name" value="FMN_HAD"/>
</dbReference>
<dbReference type="EMBL" id="JAWMAJ010000098">
    <property type="protein sequence ID" value="MDV7219562.1"/>
    <property type="molecule type" value="Genomic_DNA"/>
</dbReference>
<dbReference type="RefSeq" id="WP_317773447.1">
    <property type="nucleotide sequence ID" value="NZ_JAWMAJ010000098.1"/>
</dbReference>
<dbReference type="PROSITE" id="PS51349">
    <property type="entry name" value="FMN_HYDROXY_ACID_DH_2"/>
    <property type="match status" value="1"/>
</dbReference>
<evidence type="ECO:0000256" key="3">
    <source>
        <dbReference type="ARBA" id="ARBA00024042"/>
    </source>
</evidence>
<dbReference type="Gene3D" id="3.20.20.70">
    <property type="entry name" value="Aldolase class I"/>
    <property type="match status" value="1"/>
</dbReference>
<dbReference type="EC" id="1.-.-.-" evidence="5"/>
<reference evidence="5 6" key="1">
    <citation type="submission" date="2023-10" db="EMBL/GenBank/DDBJ databases">
        <title>Characterization of rhizosphere-enriched actinobacteria from wheat plants lab-grown on chernevaya soil.</title>
        <authorList>
            <person name="Tikhonova E.N."/>
            <person name="Konopkin A."/>
            <person name="Kravchenko I.K."/>
        </authorList>
    </citation>
    <scope>NUCLEOTIDE SEQUENCE [LARGE SCALE GENOMIC DNA]</scope>
    <source>
        <strain evidence="5 6">RR29</strain>
    </source>
</reference>
<keyword evidence="2 5" id="KW-0560">Oxidoreductase</keyword>
<dbReference type="InterPro" id="IPR008259">
    <property type="entry name" value="FMN_hydac_DH_AS"/>
</dbReference>
<protein>
    <submittedName>
        <fullName evidence="5">Alpha-hydroxy acid oxidase</fullName>
        <ecNumber evidence="5">1.-.-.-</ecNumber>
    </submittedName>
</protein>
<evidence type="ECO:0000256" key="2">
    <source>
        <dbReference type="ARBA" id="ARBA00023002"/>
    </source>
</evidence>
<gene>
    <name evidence="5" type="ORF">R5A26_26845</name>
</gene>
<dbReference type="InterPro" id="IPR012133">
    <property type="entry name" value="Alpha-hydoxy_acid_DH_FMN"/>
</dbReference>
<dbReference type="PANTHER" id="PTHR10578">
    <property type="entry name" value="S -2-HYDROXY-ACID OXIDASE-RELATED"/>
    <property type="match status" value="1"/>
</dbReference>
<keyword evidence="6" id="KW-1185">Reference proteome</keyword>
<feature type="domain" description="FMN hydroxy acid dehydrogenase" evidence="4">
    <location>
        <begin position="1"/>
        <end position="349"/>
    </location>
</feature>
<dbReference type="SUPFAM" id="SSF51395">
    <property type="entry name" value="FMN-linked oxidoreductases"/>
    <property type="match status" value="1"/>
</dbReference>
<dbReference type="Pfam" id="PF01070">
    <property type="entry name" value="FMN_dh"/>
    <property type="match status" value="1"/>
</dbReference>
<comment type="cofactor">
    <cofactor evidence="1">
        <name>FMN</name>
        <dbReference type="ChEBI" id="CHEBI:58210"/>
    </cofactor>
</comment>
<dbReference type="InterPro" id="IPR013785">
    <property type="entry name" value="Aldolase_TIM"/>
</dbReference>
<evidence type="ECO:0000313" key="6">
    <source>
        <dbReference type="Proteomes" id="UP001187346"/>
    </source>
</evidence>
<sequence length="360" mass="37263">MTGVARWLDGIEEQAGGLLPPEIHAYFRRGAGQGLSVAEAAPSWDGFRLRPHILRDVSRCDTSTTVLGTAVDTPALIAPSTLQRRAHPDGEAATALGAAGAGSLLAVTSNTAVPFSALEPSGAPWWVQVYVARDRSLTEETLRRAVAAGARAVVLTADTPVIGSHGRPGAHVADFVGPEDLYGNVTGIPDREAAEHAPDLTPDVITWLRDLTGLPVVVKGVLRGDDARAFVDAGAAGLIVSNHGGRQLDGLIPTAWALPEVVDAVAGTGAEVYVDGGLRRGTHVFAALALGARAVFVGRPALWALSLAGAEGVTRLIGDLTAELVETMRLTGVAELPAIGRDLLHLPVDVSRSVGAPHGR</sequence>
<evidence type="ECO:0000256" key="1">
    <source>
        <dbReference type="ARBA" id="ARBA00001917"/>
    </source>
</evidence>
<comment type="similarity">
    <text evidence="3">Belongs to the FMN-dependent alpha-hydroxy acid dehydrogenase family.</text>
</comment>
<proteinExistence type="inferred from homology"/>
<evidence type="ECO:0000259" key="4">
    <source>
        <dbReference type="PROSITE" id="PS51349"/>
    </source>
</evidence>
<comment type="caution">
    <text evidence="5">The sequence shown here is derived from an EMBL/GenBank/DDBJ whole genome shotgun (WGS) entry which is preliminary data.</text>
</comment>
<dbReference type="PANTHER" id="PTHR10578:SF143">
    <property type="entry name" value="FMN-DEPENDENT ALPHA-HYDROXY ACID DEHYDROGENASE PB1A11.03"/>
    <property type="match status" value="1"/>
</dbReference>
<dbReference type="PIRSF" id="PIRSF000138">
    <property type="entry name" value="Al-hdrx_acd_dh"/>
    <property type="match status" value="1"/>
</dbReference>
<accession>A0ABU4FG36</accession>
<evidence type="ECO:0000313" key="5">
    <source>
        <dbReference type="EMBL" id="MDV7219562.1"/>
    </source>
</evidence>
<dbReference type="InterPro" id="IPR000262">
    <property type="entry name" value="FMN-dep_DH"/>
</dbReference>
<name>A0ABU4FG36_9ACTN</name>
<dbReference type="GO" id="GO:0016491">
    <property type="term" value="F:oxidoreductase activity"/>
    <property type="evidence" value="ECO:0007669"/>
    <property type="project" value="UniProtKB-KW"/>
</dbReference>
<dbReference type="Proteomes" id="UP001187346">
    <property type="component" value="Unassembled WGS sequence"/>
</dbReference>
<dbReference type="CDD" id="cd02809">
    <property type="entry name" value="alpha_hydroxyacid_oxid_FMN"/>
    <property type="match status" value="1"/>
</dbReference>
<organism evidence="5 6">
    <name type="scientific">Streptomyces prunicolor</name>
    <dbReference type="NCBI Taxonomy" id="67348"/>
    <lineage>
        <taxon>Bacteria</taxon>
        <taxon>Bacillati</taxon>
        <taxon>Actinomycetota</taxon>
        <taxon>Actinomycetes</taxon>
        <taxon>Kitasatosporales</taxon>
        <taxon>Streptomycetaceae</taxon>
        <taxon>Streptomyces</taxon>
    </lineage>
</organism>
<dbReference type="PROSITE" id="PS00557">
    <property type="entry name" value="FMN_HYDROXY_ACID_DH_1"/>
    <property type="match status" value="1"/>
</dbReference>